<dbReference type="Proteomes" id="UP000593561">
    <property type="component" value="Unassembled WGS sequence"/>
</dbReference>
<accession>A0A7J8SGB2</accession>
<organism evidence="1 2">
    <name type="scientific">Gossypium davidsonii</name>
    <name type="common">Davidson's cotton</name>
    <name type="synonym">Gossypium klotzschianum subsp. davidsonii</name>
    <dbReference type="NCBI Taxonomy" id="34287"/>
    <lineage>
        <taxon>Eukaryota</taxon>
        <taxon>Viridiplantae</taxon>
        <taxon>Streptophyta</taxon>
        <taxon>Embryophyta</taxon>
        <taxon>Tracheophyta</taxon>
        <taxon>Spermatophyta</taxon>
        <taxon>Magnoliopsida</taxon>
        <taxon>eudicotyledons</taxon>
        <taxon>Gunneridae</taxon>
        <taxon>Pentapetalae</taxon>
        <taxon>rosids</taxon>
        <taxon>malvids</taxon>
        <taxon>Malvales</taxon>
        <taxon>Malvaceae</taxon>
        <taxon>Malvoideae</taxon>
        <taxon>Gossypium</taxon>
    </lineage>
</organism>
<comment type="caution">
    <text evidence="1">The sequence shown here is derived from an EMBL/GenBank/DDBJ whole genome shotgun (WGS) entry which is preliminary data.</text>
</comment>
<keyword evidence="2" id="KW-1185">Reference proteome</keyword>
<reference evidence="1 2" key="1">
    <citation type="journal article" date="2019" name="Genome Biol. Evol.">
        <title>Insights into the evolution of the New World diploid cottons (Gossypium, subgenus Houzingenia) based on genome sequencing.</title>
        <authorList>
            <person name="Grover C.E."/>
            <person name="Arick M.A. 2nd"/>
            <person name="Thrash A."/>
            <person name="Conover J.L."/>
            <person name="Sanders W.S."/>
            <person name="Peterson D.G."/>
            <person name="Frelichowski J.E."/>
            <person name="Scheffler J.A."/>
            <person name="Scheffler B.E."/>
            <person name="Wendel J.F."/>
        </authorList>
    </citation>
    <scope>NUCLEOTIDE SEQUENCE [LARGE SCALE GENOMIC DNA]</scope>
    <source>
        <strain evidence="1">27</strain>
        <tissue evidence="1">Leaf</tissue>
    </source>
</reference>
<gene>
    <name evidence="1" type="ORF">Godav_010395</name>
</gene>
<evidence type="ECO:0000313" key="2">
    <source>
        <dbReference type="Proteomes" id="UP000593561"/>
    </source>
</evidence>
<protein>
    <recommendedName>
        <fullName evidence="3">RNase H type-1 domain-containing protein</fullName>
    </recommendedName>
</protein>
<evidence type="ECO:0008006" key="3">
    <source>
        <dbReference type="Google" id="ProtNLM"/>
    </source>
</evidence>
<dbReference type="EMBL" id="JABFAC010000009">
    <property type="protein sequence ID" value="MBA0625164.1"/>
    <property type="molecule type" value="Genomic_DNA"/>
</dbReference>
<sequence>MLMDCVIMERLGAAISGVARGPSGDWLFGFKMAIRFRQVKLESDDALLIEVL</sequence>
<dbReference type="AlphaFoldDB" id="A0A7J8SGB2"/>
<name>A0A7J8SGB2_GOSDV</name>
<evidence type="ECO:0000313" key="1">
    <source>
        <dbReference type="EMBL" id="MBA0625164.1"/>
    </source>
</evidence>
<proteinExistence type="predicted"/>